<dbReference type="AlphaFoldDB" id="A0A521AXK7"/>
<evidence type="ECO:0000313" key="4">
    <source>
        <dbReference type="Proteomes" id="UP000317289"/>
    </source>
</evidence>
<dbReference type="EMBL" id="WKKG01000005">
    <property type="protein sequence ID" value="MRX68463.1"/>
    <property type="molecule type" value="Genomic_DNA"/>
</dbReference>
<dbReference type="Proteomes" id="UP000468990">
    <property type="component" value="Unassembled WGS sequence"/>
</dbReference>
<evidence type="ECO:0000313" key="2">
    <source>
        <dbReference type="EMBL" id="MRX68463.1"/>
    </source>
</evidence>
<feature type="transmembrane region" description="Helical" evidence="1">
    <location>
        <begin position="159"/>
        <end position="178"/>
    </location>
</feature>
<name>A0A521AXK7_9FLAO</name>
<proteinExistence type="predicted"/>
<accession>A0A521AXK7</accession>
<keyword evidence="5" id="KW-1185">Reference proteome</keyword>
<feature type="transmembrane region" description="Helical" evidence="1">
    <location>
        <begin position="218"/>
        <end position="236"/>
    </location>
</feature>
<evidence type="ECO:0000313" key="3">
    <source>
        <dbReference type="EMBL" id="SMO39592.1"/>
    </source>
</evidence>
<dbReference type="RefSeq" id="WP_142449224.1">
    <property type="nucleotide sequence ID" value="NZ_FXTA01000001.1"/>
</dbReference>
<keyword evidence="1" id="KW-1133">Transmembrane helix</keyword>
<keyword evidence="1" id="KW-0472">Membrane</keyword>
<dbReference type="EMBL" id="FXTA01000001">
    <property type="protein sequence ID" value="SMO39592.1"/>
    <property type="molecule type" value="Genomic_DNA"/>
</dbReference>
<reference evidence="3 4" key="1">
    <citation type="submission" date="2017-05" db="EMBL/GenBank/DDBJ databases">
        <authorList>
            <person name="Varghese N."/>
            <person name="Submissions S."/>
        </authorList>
    </citation>
    <scope>NUCLEOTIDE SEQUENCE [LARGE SCALE GENOMIC DNA]</scope>
    <source>
        <strain evidence="3 4">DSM 19382</strain>
    </source>
</reference>
<sequence length="363" mass="42404">MEDNLKIYEKTIKKKHSFGSPKFTEEFRTALSKTVFIPIAEKTILKLDWDIVFKNENSIEAKRKVSSFGIDQYTEAITITYNHGNVEVKSESLGSEIWDNGRNSKRARLFIYAFKETENEFDKEALNELERETEKKNNWDDYIIPEDLPKPNEIRKKNFPILIVGGLLISLLLGFVVAELSIHFIYFIGVYEVLVGISISLLLKHLIKWSNFTEIPKIEYLLIGMIFLIYLSNQYFQMEIILNENNYERISFFEFLKIRFEEGLTIKTLNTGWIGLIISWIIQLVLTYYVALLRVVSVVTTYQLEKIPVEVLDFTTYYFVKGKSETEVRNELSQKGWTANENQDEVFEALGAVYGKIELIRLK</sequence>
<evidence type="ECO:0000313" key="5">
    <source>
        <dbReference type="Proteomes" id="UP000468990"/>
    </source>
</evidence>
<feature type="transmembrane region" description="Helical" evidence="1">
    <location>
        <begin position="184"/>
        <end position="206"/>
    </location>
</feature>
<protein>
    <submittedName>
        <fullName evidence="3">Uncharacterized protein</fullName>
    </submittedName>
</protein>
<keyword evidence="1" id="KW-0812">Transmembrane</keyword>
<reference evidence="2 5" key="2">
    <citation type="submission" date="2019-11" db="EMBL/GenBank/DDBJ databases">
        <title>Flavobacterium resistens genome.</title>
        <authorList>
            <person name="Wilson V.M."/>
            <person name="Newman J.D."/>
        </authorList>
    </citation>
    <scope>NUCLEOTIDE SEQUENCE [LARGE SCALE GENOMIC DNA]</scope>
    <source>
        <strain evidence="2 5">DSM 19382</strain>
    </source>
</reference>
<dbReference type="OrthoDB" id="9778341at2"/>
<feature type="transmembrane region" description="Helical" evidence="1">
    <location>
        <begin position="273"/>
        <end position="296"/>
    </location>
</feature>
<dbReference type="Proteomes" id="UP000317289">
    <property type="component" value="Unassembled WGS sequence"/>
</dbReference>
<evidence type="ECO:0000256" key="1">
    <source>
        <dbReference type="SAM" id="Phobius"/>
    </source>
</evidence>
<gene>
    <name evidence="2" type="ORF">GJU42_10875</name>
    <name evidence="3" type="ORF">SAMN06265349_101522</name>
</gene>
<organism evidence="3 4">
    <name type="scientific">Flavobacterium resistens</name>
    <dbReference type="NCBI Taxonomy" id="443612"/>
    <lineage>
        <taxon>Bacteria</taxon>
        <taxon>Pseudomonadati</taxon>
        <taxon>Bacteroidota</taxon>
        <taxon>Flavobacteriia</taxon>
        <taxon>Flavobacteriales</taxon>
        <taxon>Flavobacteriaceae</taxon>
        <taxon>Flavobacterium</taxon>
    </lineage>
</organism>